<evidence type="ECO:0000256" key="3">
    <source>
        <dbReference type="ARBA" id="ARBA00022729"/>
    </source>
</evidence>
<dbReference type="GO" id="GO:0070008">
    <property type="term" value="F:serine-type exopeptidase activity"/>
    <property type="evidence" value="ECO:0007669"/>
    <property type="project" value="InterPro"/>
</dbReference>
<organism evidence="6 7">
    <name type="scientific">Zingiber officinale</name>
    <name type="common">Ginger</name>
    <name type="synonym">Amomum zingiber</name>
    <dbReference type="NCBI Taxonomy" id="94328"/>
    <lineage>
        <taxon>Eukaryota</taxon>
        <taxon>Viridiplantae</taxon>
        <taxon>Streptophyta</taxon>
        <taxon>Embryophyta</taxon>
        <taxon>Tracheophyta</taxon>
        <taxon>Spermatophyta</taxon>
        <taxon>Magnoliopsida</taxon>
        <taxon>Liliopsida</taxon>
        <taxon>Zingiberales</taxon>
        <taxon>Zingiberaceae</taxon>
        <taxon>Zingiber</taxon>
    </lineage>
</organism>
<keyword evidence="5" id="KW-0325">Glycoprotein</keyword>
<keyword evidence="4" id="KW-0378">Hydrolase</keyword>
<keyword evidence="2" id="KW-0645">Protease</keyword>
<name>A0A8J5LHB9_ZINOF</name>
<evidence type="ECO:0000256" key="5">
    <source>
        <dbReference type="ARBA" id="ARBA00023180"/>
    </source>
</evidence>
<evidence type="ECO:0000256" key="4">
    <source>
        <dbReference type="ARBA" id="ARBA00022801"/>
    </source>
</evidence>
<keyword evidence="3" id="KW-0732">Signal</keyword>
<gene>
    <name evidence="6" type="ORF">ZIOFF_022291</name>
</gene>
<dbReference type="FunFam" id="3.40.50.1820:FF:000158">
    <property type="entry name" value="Thymus-specific serine protease"/>
    <property type="match status" value="1"/>
</dbReference>
<dbReference type="PANTHER" id="PTHR11010">
    <property type="entry name" value="PROTEASE S28 PRO-X CARBOXYPEPTIDASE-RELATED"/>
    <property type="match status" value="1"/>
</dbReference>
<dbReference type="AlphaFoldDB" id="A0A8J5LHB9"/>
<evidence type="ECO:0008006" key="8">
    <source>
        <dbReference type="Google" id="ProtNLM"/>
    </source>
</evidence>
<evidence type="ECO:0000256" key="2">
    <source>
        <dbReference type="ARBA" id="ARBA00022670"/>
    </source>
</evidence>
<protein>
    <recommendedName>
        <fullName evidence="8">Serine protease EDA2</fullName>
    </recommendedName>
</protein>
<dbReference type="Gene3D" id="3.40.50.1820">
    <property type="entry name" value="alpha/beta hydrolase"/>
    <property type="match status" value="1"/>
</dbReference>
<dbReference type="GO" id="GO:0006508">
    <property type="term" value="P:proteolysis"/>
    <property type="evidence" value="ECO:0007669"/>
    <property type="project" value="UniProtKB-KW"/>
</dbReference>
<dbReference type="GO" id="GO:0005773">
    <property type="term" value="C:vacuole"/>
    <property type="evidence" value="ECO:0007669"/>
    <property type="project" value="TreeGrafter"/>
</dbReference>
<dbReference type="EMBL" id="JACMSC010000006">
    <property type="protein sequence ID" value="KAG6518810.1"/>
    <property type="molecule type" value="Genomic_DNA"/>
</dbReference>
<evidence type="ECO:0000313" key="7">
    <source>
        <dbReference type="Proteomes" id="UP000734854"/>
    </source>
</evidence>
<sequence>MICCFQEAYAEYVKDYYIGKFGSLIETYDQQYLKNTTPGENSADRLWWFQVCTEVAYFQVAPKNDTVRSPNIDTRYHLDLCKNVFGEGVYPDVEITNIYYGGTRIAGFYLKLGSKIVFTNGSQDPWRHASKQKSSEDLPSYLIKCHNCGHGSDFRGCPQSPLNIEGNADKCTSPEAVQKVRQQIIQNIDLWLSECQIAVMNFYGVIELRRCLTKHWKIAYRELFSVVAFGIQVLLEEQSIVTSRVLPCGEDNDSEQSADSEEEDIAVVFLEQKNVSSITP</sequence>
<keyword evidence="7" id="KW-1185">Reference proteome</keyword>
<evidence type="ECO:0000313" key="6">
    <source>
        <dbReference type="EMBL" id="KAG6518810.1"/>
    </source>
</evidence>
<dbReference type="Pfam" id="PF05577">
    <property type="entry name" value="Peptidase_S28"/>
    <property type="match status" value="1"/>
</dbReference>
<proteinExistence type="inferred from homology"/>
<comment type="caution">
    <text evidence="6">The sequence shown here is derived from an EMBL/GenBank/DDBJ whole genome shotgun (WGS) entry which is preliminary data.</text>
</comment>
<dbReference type="GO" id="GO:0008239">
    <property type="term" value="F:dipeptidyl-peptidase activity"/>
    <property type="evidence" value="ECO:0007669"/>
    <property type="project" value="TreeGrafter"/>
</dbReference>
<accession>A0A8J5LHB9</accession>
<reference evidence="6 7" key="1">
    <citation type="submission" date="2020-08" db="EMBL/GenBank/DDBJ databases">
        <title>Plant Genome Project.</title>
        <authorList>
            <person name="Zhang R.-G."/>
        </authorList>
    </citation>
    <scope>NUCLEOTIDE SEQUENCE [LARGE SCALE GENOMIC DNA]</scope>
    <source>
        <tissue evidence="6">Rhizome</tissue>
    </source>
</reference>
<dbReference type="InterPro" id="IPR008758">
    <property type="entry name" value="Peptidase_S28"/>
</dbReference>
<dbReference type="PANTHER" id="PTHR11010:SF11">
    <property type="entry name" value="THYMUS-SPECIFIC SERINE PROTEASE"/>
    <property type="match status" value="1"/>
</dbReference>
<dbReference type="InterPro" id="IPR029058">
    <property type="entry name" value="AB_hydrolase_fold"/>
</dbReference>
<comment type="similarity">
    <text evidence="1">Belongs to the peptidase S28 family.</text>
</comment>
<evidence type="ECO:0000256" key="1">
    <source>
        <dbReference type="ARBA" id="ARBA00011079"/>
    </source>
</evidence>
<dbReference type="Proteomes" id="UP000734854">
    <property type="component" value="Unassembled WGS sequence"/>
</dbReference>